<accession>A0ABS5BME9</accession>
<feature type="domain" description="HTH arsR-type" evidence="4">
    <location>
        <begin position="281"/>
        <end position="376"/>
    </location>
</feature>
<dbReference type="Pfam" id="PF13401">
    <property type="entry name" value="AAA_22"/>
    <property type="match status" value="1"/>
</dbReference>
<dbReference type="InterPro" id="IPR051685">
    <property type="entry name" value="Ycf3/AcsC/BcsC/TPR_MFPF"/>
</dbReference>
<dbReference type="Gene3D" id="1.25.40.10">
    <property type="entry name" value="Tetratricopeptide repeat domain"/>
    <property type="match status" value="1"/>
</dbReference>
<dbReference type="PROSITE" id="PS50005">
    <property type="entry name" value="TPR"/>
    <property type="match status" value="2"/>
</dbReference>
<dbReference type="SMART" id="SM00418">
    <property type="entry name" value="HTH_ARSR"/>
    <property type="match status" value="1"/>
</dbReference>
<dbReference type="InterPro" id="IPR036390">
    <property type="entry name" value="WH_DNA-bd_sf"/>
</dbReference>
<evidence type="ECO:0000313" key="6">
    <source>
        <dbReference type="Proteomes" id="UP000676565"/>
    </source>
</evidence>
<dbReference type="PANTHER" id="PTHR44943">
    <property type="entry name" value="CELLULOSE SYNTHASE OPERON PROTEIN C"/>
    <property type="match status" value="1"/>
</dbReference>
<evidence type="ECO:0000256" key="2">
    <source>
        <dbReference type="ARBA" id="ARBA00022803"/>
    </source>
</evidence>
<dbReference type="Gene3D" id="1.10.10.10">
    <property type="entry name" value="Winged helix-like DNA-binding domain superfamily/Winged helix DNA-binding domain"/>
    <property type="match status" value="1"/>
</dbReference>
<dbReference type="RefSeq" id="WP_210653002.1">
    <property type="nucleotide sequence ID" value="NZ_JAGKQQ010000001.1"/>
</dbReference>
<keyword evidence="6" id="KW-1185">Reference proteome</keyword>
<sequence length="804" mass="91225">MAGRAFVSRFSPNRTDPKILEAIFVQRHKLAEIWFGRLRDSALTEVKHHLLAIGPRGCGKSHLVALLVARLQNDPQVGERLRIAWLPEDETTPSFWKFLLRILRALNARYGNEFPPPPREELEGASDEHRSRALTEHLLKGLNGHTLLVVVENLDDVMRGLKSEGQKRWRAFLQEHSVAATLATSQQLTEDVSERDRPFFNFFQIEHLSPLTADEALLLLQKIATQSANTELLAFLQTPTGRARVRAIRHVAGGGHRVFIILSEFATQEQLDNLVAAFEELLDELTPYYQERLRWLPDQQREIVEFLCRQSRTVAVKEIAAELYLSEQTAGSQLKGLKEKGYVTGATVGRESRYELAEPLMRLCIEVKDPRREPIKLIVDFLRIWYDREQFTSLCEQFERDGELGRYIDAVLKGFDQKGWGPVDQALFHDLNGVEEGKDPQHLVRIVEEIVSTTTVAKLCMTGGFKLLSIQRRAEALGAFRRACELEPEESNEWMALSVALSLLNCRGESLRAINRAIQSQPTESVAWGIKGYMLASFDRYEEAVEAFDRATELEPKGQYWNNKAFALNSLERYREAIEACDRAIELKFEGAYPLYNRGRAKLGLGQVREALDDLRRAVELNGKLGNAREGLAEAHIVAGDWDAAERVLAEKFDLPLSNDNDARAWHLPNVIVAIFSGAADRRVWLHRVRRLAEVAAAEQARRPDGDTRPKPLTQVGYSLVQSLTQSAYARAHADALGAWVEMWQEAAKAHPDLSLSARLFGVGVRYLRTKDERVLLDLLQEERAILRELFKLDDEVHNQTIAE</sequence>
<dbReference type="EMBL" id="JAGKQQ010000001">
    <property type="protein sequence ID" value="MBP3954894.1"/>
    <property type="molecule type" value="Genomic_DNA"/>
</dbReference>
<keyword evidence="2 3" id="KW-0802">TPR repeat</keyword>
<feature type="repeat" description="TPR" evidence="3">
    <location>
        <begin position="592"/>
        <end position="625"/>
    </location>
</feature>
<dbReference type="Pfam" id="PF14559">
    <property type="entry name" value="TPR_19"/>
    <property type="match status" value="1"/>
</dbReference>
<proteinExistence type="predicted"/>
<dbReference type="InterPro" id="IPR027417">
    <property type="entry name" value="P-loop_NTPase"/>
</dbReference>
<dbReference type="SUPFAM" id="SSF48452">
    <property type="entry name" value="TPR-like"/>
    <property type="match status" value="1"/>
</dbReference>
<evidence type="ECO:0000313" key="5">
    <source>
        <dbReference type="EMBL" id="MBP3954894.1"/>
    </source>
</evidence>
<dbReference type="InterPro" id="IPR011990">
    <property type="entry name" value="TPR-like_helical_dom_sf"/>
</dbReference>
<organism evidence="5 6">
    <name type="scientific">Gemmata palustris</name>
    <dbReference type="NCBI Taxonomy" id="2822762"/>
    <lineage>
        <taxon>Bacteria</taxon>
        <taxon>Pseudomonadati</taxon>
        <taxon>Planctomycetota</taxon>
        <taxon>Planctomycetia</taxon>
        <taxon>Gemmatales</taxon>
        <taxon>Gemmataceae</taxon>
        <taxon>Gemmata</taxon>
    </lineage>
</organism>
<dbReference type="Gene3D" id="3.40.50.300">
    <property type="entry name" value="P-loop containing nucleotide triphosphate hydrolases"/>
    <property type="match status" value="1"/>
</dbReference>
<dbReference type="PROSITE" id="PS50987">
    <property type="entry name" value="HTH_ARSR_2"/>
    <property type="match status" value="1"/>
</dbReference>
<dbReference type="InterPro" id="IPR049945">
    <property type="entry name" value="AAA_22"/>
</dbReference>
<gene>
    <name evidence="5" type="ORF">J8F10_06305</name>
</gene>
<dbReference type="InterPro" id="IPR001845">
    <property type="entry name" value="HTH_ArsR_DNA-bd_dom"/>
</dbReference>
<dbReference type="InterPro" id="IPR019734">
    <property type="entry name" value="TPR_rpt"/>
</dbReference>
<dbReference type="Proteomes" id="UP000676565">
    <property type="component" value="Unassembled WGS sequence"/>
</dbReference>
<dbReference type="SUPFAM" id="SSF46785">
    <property type="entry name" value="Winged helix' DNA-binding domain"/>
    <property type="match status" value="1"/>
</dbReference>
<dbReference type="InterPro" id="IPR011991">
    <property type="entry name" value="ArsR-like_HTH"/>
</dbReference>
<dbReference type="SUPFAM" id="SSF52540">
    <property type="entry name" value="P-loop containing nucleoside triphosphate hydrolases"/>
    <property type="match status" value="1"/>
</dbReference>
<dbReference type="SMART" id="SM00028">
    <property type="entry name" value="TPR"/>
    <property type="match status" value="5"/>
</dbReference>
<name>A0ABS5BME9_9BACT</name>
<comment type="caution">
    <text evidence="5">The sequence shown here is derived from an EMBL/GenBank/DDBJ whole genome shotgun (WGS) entry which is preliminary data.</text>
</comment>
<dbReference type="CDD" id="cd00090">
    <property type="entry name" value="HTH_ARSR"/>
    <property type="match status" value="1"/>
</dbReference>
<keyword evidence="1" id="KW-0677">Repeat</keyword>
<dbReference type="InterPro" id="IPR036388">
    <property type="entry name" value="WH-like_DNA-bd_sf"/>
</dbReference>
<evidence type="ECO:0000259" key="4">
    <source>
        <dbReference type="PROSITE" id="PS50987"/>
    </source>
</evidence>
<dbReference type="PANTHER" id="PTHR44943:SF8">
    <property type="entry name" value="TPR REPEAT-CONTAINING PROTEIN MJ0263"/>
    <property type="match status" value="1"/>
</dbReference>
<protein>
    <submittedName>
        <fullName evidence="5">Tetratricopeptide repeat protein</fullName>
    </submittedName>
</protein>
<evidence type="ECO:0000256" key="3">
    <source>
        <dbReference type="PROSITE-ProRule" id="PRU00339"/>
    </source>
</evidence>
<feature type="repeat" description="TPR" evidence="3">
    <location>
        <begin position="525"/>
        <end position="558"/>
    </location>
</feature>
<reference evidence="5 6" key="1">
    <citation type="submission" date="2021-04" db="EMBL/GenBank/DDBJ databases">
        <authorList>
            <person name="Ivanova A."/>
        </authorList>
    </citation>
    <scope>NUCLEOTIDE SEQUENCE [LARGE SCALE GENOMIC DNA]</scope>
    <source>
        <strain evidence="5 6">G18</strain>
    </source>
</reference>
<dbReference type="Pfam" id="PF13432">
    <property type="entry name" value="TPR_16"/>
    <property type="match status" value="1"/>
</dbReference>
<evidence type="ECO:0000256" key="1">
    <source>
        <dbReference type="ARBA" id="ARBA00022737"/>
    </source>
</evidence>